<evidence type="ECO:0000313" key="2">
    <source>
        <dbReference type="EMBL" id="ADI04000.1"/>
    </source>
</evidence>
<dbReference type="Pfam" id="PF13977">
    <property type="entry name" value="TetR_C_6"/>
    <property type="match status" value="1"/>
</dbReference>
<dbReference type="KEGG" id="sbh:SBI_00879"/>
<dbReference type="HOGENOM" id="CLU_1766931_0_0_11"/>
<reference evidence="2 3" key="1">
    <citation type="journal article" date="2010" name="J. Bacteriol.">
        <title>Genome sequence of the milbemycin-producing bacterium Streptomyces bingchenggensis.</title>
        <authorList>
            <person name="Wang X.J."/>
            <person name="Yan Y.J."/>
            <person name="Zhang B."/>
            <person name="An J."/>
            <person name="Wang J.J."/>
            <person name="Tian J."/>
            <person name="Jiang L."/>
            <person name="Chen Y.H."/>
            <person name="Huang S.X."/>
            <person name="Yin M."/>
            <person name="Zhang J."/>
            <person name="Gao A.L."/>
            <person name="Liu C.X."/>
            <person name="Zhu Z.X."/>
            <person name="Xiang W.S."/>
        </authorList>
    </citation>
    <scope>NUCLEOTIDE SEQUENCE [LARGE SCALE GENOMIC DNA]</scope>
    <source>
        <strain evidence="2 3">BCW-1</strain>
    </source>
</reference>
<sequence>MDRTLRRIDALRLEGGVAQNLSQVLRELLPLDEERRVECRVYVAFAARAASDPSLAAIQKETQAQLLDGLTETLLRARADGLADGLNPPLDPPVDARLLLAVADGLVFDAVSEPDRLPPDQLTGLLERYLARLLPTGQAPSPGSHAR</sequence>
<dbReference type="Proteomes" id="UP000000377">
    <property type="component" value="Chromosome"/>
</dbReference>
<dbReference type="eggNOG" id="COG3226">
    <property type="taxonomic scope" value="Bacteria"/>
</dbReference>
<dbReference type="SUPFAM" id="SSF48498">
    <property type="entry name" value="Tetracyclin repressor-like, C-terminal domain"/>
    <property type="match status" value="1"/>
</dbReference>
<accession>D7C612</accession>
<protein>
    <recommendedName>
        <fullName evidence="1">BetI-type transcriptional repressor C-terminal domain-containing protein</fullName>
    </recommendedName>
</protein>
<name>D7C612_STRBB</name>
<evidence type="ECO:0000313" key="3">
    <source>
        <dbReference type="Proteomes" id="UP000000377"/>
    </source>
</evidence>
<organism evidence="2 3">
    <name type="scientific">Streptomyces bingchenggensis (strain BCW-1)</name>
    <dbReference type="NCBI Taxonomy" id="749414"/>
    <lineage>
        <taxon>Bacteria</taxon>
        <taxon>Bacillati</taxon>
        <taxon>Actinomycetota</taxon>
        <taxon>Actinomycetes</taxon>
        <taxon>Kitasatosporales</taxon>
        <taxon>Streptomycetaceae</taxon>
        <taxon>Streptomyces</taxon>
    </lineage>
</organism>
<dbReference type="InterPro" id="IPR036271">
    <property type="entry name" value="Tet_transcr_reg_TetR-rel_C_sf"/>
</dbReference>
<dbReference type="EMBL" id="CP002047">
    <property type="protein sequence ID" value="ADI04000.1"/>
    <property type="molecule type" value="Genomic_DNA"/>
</dbReference>
<dbReference type="RefSeq" id="WP_014173479.1">
    <property type="nucleotide sequence ID" value="NC_016582.1"/>
</dbReference>
<keyword evidence="3" id="KW-1185">Reference proteome</keyword>
<gene>
    <name evidence="2" type="ordered locus">SBI_00879</name>
</gene>
<dbReference type="Gene3D" id="1.10.357.10">
    <property type="entry name" value="Tetracycline Repressor, domain 2"/>
    <property type="match status" value="1"/>
</dbReference>
<dbReference type="STRING" id="749414.SBI_00879"/>
<dbReference type="AlphaFoldDB" id="D7C612"/>
<proteinExistence type="predicted"/>
<evidence type="ECO:0000259" key="1">
    <source>
        <dbReference type="Pfam" id="PF13977"/>
    </source>
</evidence>
<dbReference type="PATRIC" id="fig|749414.3.peg.898"/>
<feature type="domain" description="BetI-type transcriptional repressor C-terminal" evidence="1">
    <location>
        <begin position="19"/>
        <end position="134"/>
    </location>
</feature>
<dbReference type="InterPro" id="IPR039538">
    <property type="entry name" value="BetI_C"/>
</dbReference>